<keyword evidence="4" id="KW-1015">Disulfide bond</keyword>
<dbReference type="RefSeq" id="WP_344783541.1">
    <property type="nucleotide sequence ID" value="NZ_BAAAZW010000006.1"/>
</dbReference>
<dbReference type="SMART" id="SM01110">
    <property type="entry name" value="Cutinase"/>
    <property type="match status" value="1"/>
</dbReference>
<feature type="compositionally biased region" description="Acidic residues" evidence="5">
    <location>
        <begin position="534"/>
        <end position="543"/>
    </location>
</feature>
<accession>A0ABP7P875</accession>
<reference evidence="7" key="1">
    <citation type="journal article" date="2019" name="Int. J. Syst. Evol. Microbiol.">
        <title>The Global Catalogue of Microorganisms (GCM) 10K type strain sequencing project: providing services to taxonomists for standard genome sequencing and annotation.</title>
        <authorList>
            <consortium name="The Broad Institute Genomics Platform"/>
            <consortium name="The Broad Institute Genome Sequencing Center for Infectious Disease"/>
            <person name="Wu L."/>
            <person name="Ma J."/>
        </authorList>
    </citation>
    <scope>NUCLEOTIDE SEQUENCE [LARGE SCALE GENOMIC DNA]</scope>
    <source>
        <strain evidence="7">JCM 16923</strain>
    </source>
</reference>
<evidence type="ECO:0000256" key="3">
    <source>
        <dbReference type="ARBA" id="ARBA00022801"/>
    </source>
</evidence>
<dbReference type="InterPro" id="IPR000675">
    <property type="entry name" value="Cutinase/axe"/>
</dbReference>
<dbReference type="PANTHER" id="PTHR33630:SF9">
    <property type="entry name" value="CUTINASE 4"/>
    <property type="match status" value="1"/>
</dbReference>
<evidence type="ECO:0000256" key="1">
    <source>
        <dbReference type="ARBA" id="ARBA00007534"/>
    </source>
</evidence>
<organism evidence="6 7">
    <name type="scientific">Gordonia caeni</name>
    <dbReference type="NCBI Taxonomy" id="1007097"/>
    <lineage>
        <taxon>Bacteria</taxon>
        <taxon>Bacillati</taxon>
        <taxon>Actinomycetota</taxon>
        <taxon>Actinomycetes</taxon>
        <taxon>Mycobacteriales</taxon>
        <taxon>Gordoniaceae</taxon>
        <taxon>Gordonia</taxon>
    </lineage>
</organism>
<dbReference type="EMBL" id="BAAAZW010000006">
    <property type="protein sequence ID" value="GAA3961207.1"/>
    <property type="molecule type" value="Genomic_DNA"/>
</dbReference>
<keyword evidence="3" id="KW-0378">Hydrolase</keyword>
<protein>
    <recommendedName>
        <fullName evidence="8">PE-PPE domain-containing protein</fullName>
    </recommendedName>
</protein>
<comment type="similarity">
    <text evidence="1">Belongs to the cutinase family.</text>
</comment>
<feature type="compositionally biased region" description="Low complexity" evidence="5">
    <location>
        <begin position="513"/>
        <end position="533"/>
    </location>
</feature>
<dbReference type="SUPFAM" id="SSF53474">
    <property type="entry name" value="alpha/beta-Hydrolases"/>
    <property type="match status" value="1"/>
</dbReference>
<keyword evidence="2" id="KW-0719">Serine esterase</keyword>
<dbReference type="Pfam" id="PF01083">
    <property type="entry name" value="Cutinase"/>
    <property type="match status" value="1"/>
</dbReference>
<evidence type="ECO:0000313" key="6">
    <source>
        <dbReference type="EMBL" id="GAA3961207.1"/>
    </source>
</evidence>
<comment type="caution">
    <text evidence="6">The sequence shown here is derived from an EMBL/GenBank/DDBJ whole genome shotgun (WGS) entry which is preliminary data.</text>
</comment>
<name>A0ABP7P875_9ACTN</name>
<gene>
    <name evidence="6" type="ORF">GCM10022231_21560</name>
</gene>
<feature type="region of interest" description="Disordered" evidence="5">
    <location>
        <begin position="467"/>
        <end position="543"/>
    </location>
</feature>
<dbReference type="InterPro" id="IPR029058">
    <property type="entry name" value="AB_hydrolase_fold"/>
</dbReference>
<evidence type="ECO:0000256" key="4">
    <source>
        <dbReference type="ARBA" id="ARBA00023157"/>
    </source>
</evidence>
<evidence type="ECO:0000256" key="2">
    <source>
        <dbReference type="ARBA" id="ARBA00022487"/>
    </source>
</evidence>
<sequence length="543" mass="56846">MKRSVLGRRFRGAGILLAAAAVIGALVLPAGAGIAAADDYDCKAGAVVVVPGTFDTGGGVMVGVGQRYRGEKPILVDGKVVIVDDTASPYYGPDKQYKILYAHYPTMLWPAGSPGYDADVALGVEATEYQVAEYQKNCPGKEVVIAGYSQGARIAGDVLSDIGNGRTEPVLVDGEEVTISAANVRGELYSDPRRDGPESGRGIELSLLGLLPGLTMSGPRQGGFGTVPVTQYCLEGDLVCDLPDPLHDPFGVIDGIVAYFNKHNYYPTRMFADVSNSNVWKCDTTAVNGYVDCVVSAPSAISMLGQDVADRVLGALGLGPVEVFDFWSLLPDVNGIFPHANLSDLQKYLNPILALAPQWPDLRYGGYLPDLFMFRDVLTALTSLDGQALIDSLKVIGGSAMSIALMPVRFVEHWGKELAKVITPRETAEPAVVLASVESQDDDAHDPDEVPSVWAGQVPEAGAADEPLQAELGTAETSSSGESAPELGSSEQGLPEQGSPELGAPEQGSPELGTSDSGSSESGSSEPDSPTDTSADEAPAELG</sequence>
<dbReference type="PANTHER" id="PTHR33630">
    <property type="entry name" value="CUTINASE RV1984C-RELATED-RELATED"/>
    <property type="match status" value="1"/>
</dbReference>
<evidence type="ECO:0000256" key="5">
    <source>
        <dbReference type="SAM" id="MobiDB-lite"/>
    </source>
</evidence>
<proteinExistence type="inferred from homology"/>
<evidence type="ECO:0008006" key="8">
    <source>
        <dbReference type="Google" id="ProtNLM"/>
    </source>
</evidence>
<dbReference type="Proteomes" id="UP001418444">
    <property type="component" value="Unassembled WGS sequence"/>
</dbReference>
<evidence type="ECO:0000313" key="7">
    <source>
        <dbReference type="Proteomes" id="UP001418444"/>
    </source>
</evidence>
<dbReference type="Gene3D" id="3.40.50.1820">
    <property type="entry name" value="alpha/beta hydrolase"/>
    <property type="match status" value="1"/>
</dbReference>
<keyword evidence="7" id="KW-1185">Reference proteome</keyword>